<dbReference type="Pfam" id="PF04018">
    <property type="entry name" value="VCA0040-like"/>
    <property type="match status" value="1"/>
</dbReference>
<dbReference type="OrthoDB" id="9793746at2"/>
<keyword evidence="1" id="KW-1133">Transmembrane helix</keyword>
<gene>
    <name evidence="2" type="ORF">SAMN04489757_1517</name>
</gene>
<feature type="transmembrane region" description="Helical" evidence="1">
    <location>
        <begin position="112"/>
        <end position="131"/>
    </location>
</feature>
<organism evidence="2 3">
    <name type="scientific">Anaerocolumna aminovalerica</name>
    <dbReference type="NCBI Taxonomy" id="1527"/>
    <lineage>
        <taxon>Bacteria</taxon>
        <taxon>Bacillati</taxon>
        <taxon>Bacillota</taxon>
        <taxon>Clostridia</taxon>
        <taxon>Lachnospirales</taxon>
        <taxon>Lachnospiraceae</taxon>
        <taxon>Anaerocolumna</taxon>
    </lineage>
</organism>
<dbReference type="Proteomes" id="UP000198806">
    <property type="component" value="Unassembled WGS sequence"/>
</dbReference>
<dbReference type="AlphaFoldDB" id="A0A1I5IRQ5"/>
<accession>A0A1I5IRQ5</accession>
<sequence>MNIVKEFLKGILIGVANIIPGVSGGTMAVSMGVYDKIIKSITGMSKNFKKSILTLLPYVIGAATGIGILSFVVRYVLSNYPMQTSGLFIGLIMGGLPILVKQVKGARFTAANIIAFAVFFCIVTGMAFLSGNESSTTDIAVNLGTVVQLFFIGVIASATMIIPGVSGSLVMMICGFYGIIISNISNFISLLLHFDKFALIHGFGVLFPFGLGVLVGIGLVAKLIEILFAKVPVLTYCAILGLIVGSPIAIIYKAGISSISILGASVTVVTFCVGFAISFFLGKDENTEPENVKLES</sequence>
<feature type="transmembrane region" description="Helical" evidence="1">
    <location>
        <begin position="198"/>
        <end position="221"/>
    </location>
</feature>
<feature type="transmembrane region" description="Helical" evidence="1">
    <location>
        <begin position="233"/>
        <end position="252"/>
    </location>
</feature>
<keyword evidence="1" id="KW-0812">Transmembrane</keyword>
<dbReference type="STRING" id="1527.SAMN04489757_1517"/>
<name>A0A1I5IRQ5_9FIRM</name>
<keyword evidence="1" id="KW-0472">Membrane</keyword>
<dbReference type="PANTHER" id="PTHR37308:SF1">
    <property type="entry name" value="POLYPRENYL-PHOSPHATE TRANSPORTER"/>
    <property type="match status" value="1"/>
</dbReference>
<dbReference type="RefSeq" id="WP_091688824.1">
    <property type="nucleotide sequence ID" value="NZ_BAABFM010000041.1"/>
</dbReference>
<evidence type="ECO:0000256" key="1">
    <source>
        <dbReference type="SAM" id="Phobius"/>
    </source>
</evidence>
<feature type="transmembrane region" description="Helical" evidence="1">
    <location>
        <begin position="169"/>
        <end position="192"/>
    </location>
</feature>
<protein>
    <submittedName>
        <fullName evidence="2">Putative membrane protein</fullName>
    </submittedName>
</protein>
<keyword evidence="3" id="KW-1185">Reference proteome</keyword>
<reference evidence="2 3" key="1">
    <citation type="submission" date="2016-10" db="EMBL/GenBank/DDBJ databases">
        <authorList>
            <person name="de Groot N.N."/>
        </authorList>
    </citation>
    <scope>NUCLEOTIDE SEQUENCE [LARGE SCALE GENOMIC DNA]</scope>
    <source>
        <strain evidence="2 3">DSM 1283</strain>
    </source>
</reference>
<feature type="transmembrane region" description="Helical" evidence="1">
    <location>
        <begin position="143"/>
        <end position="162"/>
    </location>
</feature>
<feature type="transmembrane region" description="Helical" evidence="1">
    <location>
        <begin position="55"/>
        <end position="77"/>
    </location>
</feature>
<evidence type="ECO:0000313" key="3">
    <source>
        <dbReference type="Proteomes" id="UP000198806"/>
    </source>
</evidence>
<proteinExistence type="predicted"/>
<dbReference type="InterPro" id="IPR007163">
    <property type="entry name" value="VCA0040-like"/>
</dbReference>
<evidence type="ECO:0000313" key="2">
    <source>
        <dbReference type="EMBL" id="SFO63245.1"/>
    </source>
</evidence>
<feature type="transmembrane region" description="Helical" evidence="1">
    <location>
        <begin position="258"/>
        <end position="281"/>
    </location>
</feature>
<feature type="transmembrane region" description="Helical" evidence="1">
    <location>
        <begin position="12"/>
        <end position="34"/>
    </location>
</feature>
<dbReference type="EMBL" id="FOWD01000051">
    <property type="protein sequence ID" value="SFO63245.1"/>
    <property type="molecule type" value="Genomic_DNA"/>
</dbReference>
<feature type="transmembrane region" description="Helical" evidence="1">
    <location>
        <begin position="83"/>
        <end position="100"/>
    </location>
</feature>
<dbReference type="PANTHER" id="PTHR37308">
    <property type="entry name" value="INTEGRAL MEMBRANE PROTEIN"/>
    <property type="match status" value="1"/>
</dbReference>